<evidence type="ECO:0000313" key="3">
    <source>
        <dbReference type="Proteomes" id="UP000450917"/>
    </source>
</evidence>
<dbReference type="Gene3D" id="2.40.10.220">
    <property type="entry name" value="predicted glycosyltransferase like domains"/>
    <property type="match status" value="1"/>
</dbReference>
<dbReference type="EMBL" id="WNZX01000015">
    <property type="protein sequence ID" value="MUG72402.1"/>
    <property type="molecule type" value="Genomic_DNA"/>
</dbReference>
<protein>
    <submittedName>
        <fullName evidence="2">PilZ domain-containing protein</fullName>
    </submittedName>
</protein>
<proteinExistence type="predicted"/>
<keyword evidence="3" id="KW-1185">Reference proteome</keyword>
<dbReference type="RefSeq" id="WP_127609143.1">
    <property type="nucleotide sequence ID" value="NZ_JARTHJ010000123.1"/>
</dbReference>
<dbReference type="Proteomes" id="UP000450917">
    <property type="component" value="Unassembled WGS sequence"/>
</dbReference>
<dbReference type="GO" id="GO:0035438">
    <property type="term" value="F:cyclic-di-GMP binding"/>
    <property type="evidence" value="ECO:0007669"/>
    <property type="project" value="InterPro"/>
</dbReference>
<dbReference type="SUPFAM" id="SSF141371">
    <property type="entry name" value="PilZ domain-like"/>
    <property type="match status" value="1"/>
</dbReference>
<comment type="caution">
    <text evidence="2">The sequence shown here is derived from an EMBL/GenBank/DDBJ whole genome shotgun (WGS) entry which is preliminary data.</text>
</comment>
<reference evidence="2 3" key="1">
    <citation type="submission" date="2019-11" db="EMBL/GenBank/DDBJ databases">
        <title>Draft genome sequences of five Paenibacillus species of dairy origin.</title>
        <authorList>
            <person name="Olajide A.M."/>
            <person name="Chen S."/>
            <person name="Lapointe G."/>
        </authorList>
    </citation>
    <scope>NUCLEOTIDE SEQUENCE [LARGE SCALE GENOMIC DNA]</scope>
    <source>
        <strain evidence="2 3">2CS3</strain>
    </source>
</reference>
<name>A0A7X3CUR1_9BACL</name>
<accession>A0A7X3CUR1</accession>
<feature type="domain" description="PilZ" evidence="1">
    <location>
        <begin position="107"/>
        <end position="214"/>
    </location>
</feature>
<dbReference type="AlphaFoldDB" id="A0A7X3CUR1"/>
<evidence type="ECO:0000259" key="1">
    <source>
        <dbReference type="Pfam" id="PF07238"/>
    </source>
</evidence>
<dbReference type="InterPro" id="IPR009875">
    <property type="entry name" value="PilZ_domain"/>
</dbReference>
<organism evidence="2 3">
    <name type="scientific">Paenibacillus validus</name>
    <dbReference type="NCBI Taxonomy" id="44253"/>
    <lineage>
        <taxon>Bacteria</taxon>
        <taxon>Bacillati</taxon>
        <taxon>Bacillota</taxon>
        <taxon>Bacilli</taxon>
        <taxon>Bacillales</taxon>
        <taxon>Paenibacillaceae</taxon>
        <taxon>Paenibacillus</taxon>
    </lineage>
</organism>
<dbReference type="Pfam" id="PF07238">
    <property type="entry name" value="PilZ"/>
    <property type="match status" value="1"/>
</dbReference>
<gene>
    <name evidence="2" type="ORF">GNP93_17180</name>
</gene>
<sequence>MKSVTSEKISYEFTHETYRSPSGILLNSRVAVEKRDFVSTGILTYAEGDILEVEISEYKAFELGDTVKLTVYSPGGIYTFQSTVVAKDQGALMVINPPQNRSRFAEKRENPRVDVKHDGHLLSIREPNAELQLLKEHVALEVRNISISGLGFILPSDIELSKHAMADVRLDLGFEMPCQVEIIRLDPGETVIYYGARYIDMPTDKANALRAFVLKKQVENHFSSKRDDFNKRIFK</sequence>
<evidence type="ECO:0000313" key="2">
    <source>
        <dbReference type="EMBL" id="MUG72402.1"/>
    </source>
</evidence>